<dbReference type="PANTHER" id="PTHR38340">
    <property type="entry name" value="S-LAYER PROTEIN"/>
    <property type="match status" value="1"/>
</dbReference>
<name>A0A964BLU0_9CYAN</name>
<sequence>MSSVIDSINVSEFDGDGLRMIGTDGFNAFNGSNLGDLIDARGAGDLIDAGKGDDLIDAGMGDDLIDAGMGDDSVLGGGGKDLIFGEKGADIIVSGEGNDVIFGGNGADLIFSGDGDDTVFGGKGNDTINGGEGNDVLFGDAGMDVFEFAIEDLDARFINLVGDFEVGEDKIVITGMSDSNDVTFDANNGFIMLDGDAVISLKDVSNSTEMNMEFNESGDFEIM</sequence>
<evidence type="ECO:0000313" key="3">
    <source>
        <dbReference type="EMBL" id="MCC0175434.1"/>
    </source>
</evidence>
<dbReference type="InterPro" id="IPR001343">
    <property type="entry name" value="Hemolysn_Ca-bd"/>
</dbReference>
<dbReference type="GO" id="GO:0005576">
    <property type="term" value="C:extracellular region"/>
    <property type="evidence" value="ECO:0007669"/>
    <property type="project" value="UniProtKB-SubCell"/>
</dbReference>
<gene>
    <name evidence="3" type="ORF">I4641_00370</name>
</gene>
<dbReference type="InterPro" id="IPR011049">
    <property type="entry name" value="Serralysin-like_metalloprot_C"/>
</dbReference>
<keyword evidence="4" id="KW-1185">Reference proteome</keyword>
<organism evidence="3 4">
    <name type="scientific">Waterburya agarophytonicola KI4</name>
    <dbReference type="NCBI Taxonomy" id="2874699"/>
    <lineage>
        <taxon>Bacteria</taxon>
        <taxon>Bacillati</taxon>
        <taxon>Cyanobacteriota</taxon>
        <taxon>Cyanophyceae</taxon>
        <taxon>Pleurocapsales</taxon>
        <taxon>Hyellaceae</taxon>
        <taxon>Waterburya</taxon>
        <taxon>Waterburya agarophytonicola</taxon>
    </lineage>
</organism>
<dbReference type="GO" id="GO:0005509">
    <property type="term" value="F:calcium ion binding"/>
    <property type="evidence" value="ECO:0007669"/>
    <property type="project" value="InterPro"/>
</dbReference>
<dbReference type="Proteomes" id="UP000729733">
    <property type="component" value="Unassembled WGS sequence"/>
</dbReference>
<evidence type="ECO:0000313" key="4">
    <source>
        <dbReference type="Proteomes" id="UP000729733"/>
    </source>
</evidence>
<dbReference type="SUPFAM" id="SSF51120">
    <property type="entry name" value="beta-Roll"/>
    <property type="match status" value="2"/>
</dbReference>
<reference evidence="3" key="1">
    <citation type="journal article" date="2021" name="Antonie Van Leeuwenhoek">
        <title>Draft genome and description of Waterburya agarophytonicola gen. nov. sp. nov. (Pleurocapsales, Cyanobacteria): a seaweed symbiont.</title>
        <authorList>
            <person name="Bonthond G."/>
            <person name="Shalygin S."/>
            <person name="Bayer T."/>
            <person name="Weinberger F."/>
        </authorList>
    </citation>
    <scope>NUCLEOTIDE SEQUENCE</scope>
    <source>
        <strain evidence="3">KI4</strain>
    </source>
</reference>
<protein>
    <recommendedName>
        <fullName evidence="5">Calcium-binding protein</fullName>
    </recommendedName>
</protein>
<dbReference type="AlphaFoldDB" id="A0A964BLU0"/>
<dbReference type="Pfam" id="PF00353">
    <property type="entry name" value="HemolysinCabind"/>
    <property type="match status" value="3"/>
</dbReference>
<evidence type="ECO:0000256" key="2">
    <source>
        <dbReference type="ARBA" id="ARBA00022525"/>
    </source>
</evidence>
<dbReference type="EMBL" id="JADWDC010000001">
    <property type="protein sequence ID" value="MCC0175434.1"/>
    <property type="molecule type" value="Genomic_DNA"/>
</dbReference>
<proteinExistence type="predicted"/>
<dbReference type="PANTHER" id="PTHR38340:SF1">
    <property type="entry name" value="S-LAYER PROTEIN"/>
    <property type="match status" value="1"/>
</dbReference>
<dbReference type="PRINTS" id="PR00313">
    <property type="entry name" value="CABNDNGRPT"/>
</dbReference>
<accession>A0A964BLU0</accession>
<comment type="caution">
    <text evidence="3">The sequence shown here is derived from an EMBL/GenBank/DDBJ whole genome shotgun (WGS) entry which is preliminary data.</text>
</comment>
<evidence type="ECO:0008006" key="5">
    <source>
        <dbReference type="Google" id="ProtNLM"/>
    </source>
</evidence>
<dbReference type="InterPro" id="IPR050557">
    <property type="entry name" value="RTX_toxin/Mannuronan_C5-epim"/>
</dbReference>
<comment type="subcellular location">
    <subcellularLocation>
        <location evidence="1">Secreted</location>
    </subcellularLocation>
</comment>
<dbReference type="RefSeq" id="WP_229638434.1">
    <property type="nucleotide sequence ID" value="NZ_JADWDC010000001.1"/>
</dbReference>
<evidence type="ECO:0000256" key="1">
    <source>
        <dbReference type="ARBA" id="ARBA00004613"/>
    </source>
</evidence>
<keyword evidence="2" id="KW-0964">Secreted</keyword>
<dbReference type="Gene3D" id="2.150.10.10">
    <property type="entry name" value="Serralysin-like metalloprotease, C-terminal"/>
    <property type="match status" value="2"/>
</dbReference>